<accession>A0ABT4B8W5</accession>
<dbReference type="Proteomes" id="UP001151002">
    <property type="component" value="Unassembled WGS sequence"/>
</dbReference>
<dbReference type="Pfam" id="PF18451">
    <property type="entry name" value="CdiA_C"/>
    <property type="match status" value="1"/>
</dbReference>
<dbReference type="EMBL" id="JAPNTZ010000013">
    <property type="protein sequence ID" value="MCY1142943.1"/>
    <property type="molecule type" value="Genomic_DNA"/>
</dbReference>
<reference evidence="2" key="1">
    <citation type="submission" date="2022-11" db="EMBL/GenBank/DDBJ databases">
        <authorList>
            <person name="Somphong A."/>
            <person name="Phongsopitanun W."/>
        </authorList>
    </citation>
    <scope>NUCLEOTIDE SEQUENCE</scope>
    <source>
        <strain evidence="2">Pm04-4</strain>
    </source>
</reference>
<feature type="domain" description="tRNA nuclease CdiA C-terminal" evidence="1">
    <location>
        <begin position="41"/>
        <end position="121"/>
    </location>
</feature>
<keyword evidence="3" id="KW-1185">Reference proteome</keyword>
<proteinExistence type="predicted"/>
<sequence>MENSAAVILAEKGWRITQNPTPAVVAQARHEAGDVGSPATKPDYLLEGRVFDCYSPTNPTKTVRGVWSYVRDEKVNKLQTQRVVINLEQWAGDLAALRKQFAEWPMDGLKEVKVITADGDIVHFELPPRTD</sequence>
<dbReference type="InterPro" id="IPR040559">
    <property type="entry name" value="CdiA_C"/>
</dbReference>
<evidence type="ECO:0000313" key="2">
    <source>
        <dbReference type="EMBL" id="MCY1142943.1"/>
    </source>
</evidence>
<evidence type="ECO:0000259" key="1">
    <source>
        <dbReference type="Pfam" id="PF18451"/>
    </source>
</evidence>
<dbReference type="CDD" id="cd13442">
    <property type="entry name" value="CDI_toxin_Bp1026b-like"/>
    <property type="match status" value="1"/>
</dbReference>
<dbReference type="InterPro" id="IPR033806">
    <property type="entry name" value="CDI_toxin_Bp1026b-like"/>
</dbReference>
<protein>
    <recommendedName>
        <fullName evidence="1">tRNA nuclease CdiA C-terminal domain-containing protein</fullName>
    </recommendedName>
</protein>
<comment type="caution">
    <text evidence="2">The sequence shown here is derived from an EMBL/GenBank/DDBJ whole genome shotgun (WGS) entry which is preliminary data.</text>
</comment>
<evidence type="ECO:0000313" key="3">
    <source>
        <dbReference type="Proteomes" id="UP001151002"/>
    </source>
</evidence>
<organism evidence="2 3">
    <name type="scientific">Paractinoplanes pyxinae</name>
    <dbReference type="NCBI Taxonomy" id="2997416"/>
    <lineage>
        <taxon>Bacteria</taxon>
        <taxon>Bacillati</taxon>
        <taxon>Actinomycetota</taxon>
        <taxon>Actinomycetes</taxon>
        <taxon>Micromonosporales</taxon>
        <taxon>Micromonosporaceae</taxon>
        <taxon>Paractinoplanes</taxon>
    </lineage>
</organism>
<name>A0ABT4B8W5_9ACTN</name>
<gene>
    <name evidence="2" type="ORF">OWR29_33535</name>
</gene>
<dbReference type="Gene3D" id="3.40.1350.120">
    <property type="match status" value="1"/>
</dbReference>